<reference evidence="11" key="2">
    <citation type="submission" date="2025-09" db="UniProtKB">
        <authorList>
            <consortium name="Ensembl"/>
        </authorList>
    </citation>
    <scope>IDENTIFICATION</scope>
</reference>
<evidence type="ECO:0000256" key="3">
    <source>
        <dbReference type="ARBA" id="ARBA00022588"/>
    </source>
</evidence>
<name>A0A8C4Q8L9_EPTBU</name>
<evidence type="ECO:0000256" key="6">
    <source>
        <dbReference type="ARBA" id="ARBA00022859"/>
    </source>
</evidence>
<evidence type="ECO:0000256" key="2">
    <source>
        <dbReference type="ARBA" id="ARBA00007285"/>
    </source>
</evidence>
<feature type="compositionally biased region" description="Polar residues" evidence="9">
    <location>
        <begin position="199"/>
        <end position="210"/>
    </location>
</feature>
<accession>A0A8C4Q8L9</accession>
<evidence type="ECO:0000313" key="12">
    <source>
        <dbReference type="Proteomes" id="UP000694388"/>
    </source>
</evidence>
<keyword evidence="12" id="KW-1185">Reference proteome</keyword>
<feature type="domain" description="DUF3456" evidence="10">
    <location>
        <begin position="31"/>
        <end position="178"/>
    </location>
</feature>
<comment type="subcellular location">
    <subcellularLocation>
        <location evidence="1">Endoplasmic reticulum</location>
    </subcellularLocation>
</comment>
<feature type="compositionally biased region" description="Basic and acidic residues" evidence="9">
    <location>
        <begin position="211"/>
        <end position="227"/>
    </location>
</feature>
<dbReference type="OMA" id="TTLKTQC"/>
<dbReference type="GeneTree" id="ENSGT00390000014072"/>
<keyword evidence="3" id="KW-0399">Innate immunity</keyword>
<keyword evidence="4" id="KW-0732">Signal</keyword>
<organism evidence="11 12">
    <name type="scientific">Eptatretus burgeri</name>
    <name type="common">Inshore hagfish</name>
    <dbReference type="NCBI Taxonomy" id="7764"/>
    <lineage>
        <taxon>Eukaryota</taxon>
        <taxon>Metazoa</taxon>
        <taxon>Chordata</taxon>
        <taxon>Craniata</taxon>
        <taxon>Vertebrata</taxon>
        <taxon>Cyclostomata</taxon>
        <taxon>Myxini</taxon>
        <taxon>Myxiniformes</taxon>
        <taxon>Myxinidae</taxon>
        <taxon>Eptatretinae</taxon>
        <taxon>Eptatretus</taxon>
    </lineage>
</organism>
<evidence type="ECO:0000259" key="10">
    <source>
        <dbReference type="Pfam" id="PF11938"/>
    </source>
</evidence>
<dbReference type="PANTHER" id="PTHR15382:SF2">
    <property type="entry name" value="PROTEIN CANOPY HOMOLOG 3"/>
    <property type="match status" value="1"/>
</dbReference>
<keyword evidence="6" id="KW-0391">Immunity</keyword>
<evidence type="ECO:0000313" key="11">
    <source>
        <dbReference type="Ensembl" id="ENSEBUP00000011279.1"/>
    </source>
</evidence>
<comment type="similarity">
    <text evidence="2">Belongs to the canopy family.</text>
</comment>
<feature type="region of interest" description="Disordered" evidence="9">
    <location>
        <begin position="192"/>
        <end position="248"/>
    </location>
</feature>
<protein>
    <recommendedName>
        <fullName evidence="8">Protein canopy homolog 3</fullName>
    </recommendedName>
</protein>
<sequence length="248" mass="28955">MKKMIRSSRWRVLHPLIPNGSMSVCEFVMISVCKFLALELTGAFEKTGKSRAMLDTNYRFLDGKGTRVQYRYSETRFIDATENICNQLLQYNVHKERDGSNRFAKGMSETFQTLHGLVHKGVKVVMDIPYELWNETSAEVADLKKQCDMMMGDYEEVLEDWFWHHQDEDLRDFFCEKHVLKDNETGCLYEQWKGKKGDTGSTKPQVSRSQESSKKQREEQDTNREAEDQVQMDSNKETAIPQHDAEEL</sequence>
<evidence type="ECO:0000256" key="1">
    <source>
        <dbReference type="ARBA" id="ARBA00004240"/>
    </source>
</evidence>
<dbReference type="GO" id="GO:0045087">
    <property type="term" value="P:innate immune response"/>
    <property type="evidence" value="ECO:0007669"/>
    <property type="project" value="UniProtKB-KW"/>
</dbReference>
<dbReference type="Ensembl" id="ENSEBUT00000011845.1">
    <property type="protein sequence ID" value="ENSEBUP00000011279.1"/>
    <property type="gene ID" value="ENSEBUG00000007245.1"/>
</dbReference>
<reference evidence="11" key="1">
    <citation type="submission" date="2025-08" db="UniProtKB">
        <authorList>
            <consortium name="Ensembl"/>
        </authorList>
    </citation>
    <scope>IDENTIFICATION</scope>
</reference>
<evidence type="ECO:0000256" key="9">
    <source>
        <dbReference type="SAM" id="MobiDB-lite"/>
    </source>
</evidence>
<proteinExistence type="inferred from homology"/>
<evidence type="ECO:0000256" key="7">
    <source>
        <dbReference type="ARBA" id="ARBA00023186"/>
    </source>
</evidence>
<keyword evidence="5" id="KW-0256">Endoplasmic reticulum</keyword>
<keyword evidence="7" id="KW-0143">Chaperone</keyword>
<dbReference type="AlphaFoldDB" id="A0A8C4Q8L9"/>
<dbReference type="PANTHER" id="PTHR15382">
    <property type="entry name" value="CTG4A-RELATED"/>
    <property type="match status" value="1"/>
</dbReference>
<dbReference type="Proteomes" id="UP000694388">
    <property type="component" value="Unplaced"/>
</dbReference>
<evidence type="ECO:0000256" key="4">
    <source>
        <dbReference type="ARBA" id="ARBA00022729"/>
    </source>
</evidence>
<evidence type="ECO:0000256" key="5">
    <source>
        <dbReference type="ARBA" id="ARBA00022824"/>
    </source>
</evidence>
<dbReference type="GO" id="GO:0005783">
    <property type="term" value="C:endoplasmic reticulum"/>
    <property type="evidence" value="ECO:0007669"/>
    <property type="project" value="UniProtKB-SubCell"/>
</dbReference>
<evidence type="ECO:0000256" key="8">
    <source>
        <dbReference type="ARBA" id="ARBA00039470"/>
    </source>
</evidence>
<dbReference type="Pfam" id="PF11938">
    <property type="entry name" value="DUF3456"/>
    <property type="match status" value="1"/>
</dbReference>
<dbReference type="InterPro" id="IPR021852">
    <property type="entry name" value="DUF3456"/>
</dbReference>